<comment type="caution">
    <text evidence="3">The sequence shown here is derived from an EMBL/GenBank/DDBJ whole genome shotgun (WGS) entry which is preliminary data.</text>
</comment>
<dbReference type="InterPro" id="IPR036938">
    <property type="entry name" value="PAP2/HPO_sf"/>
</dbReference>
<protein>
    <submittedName>
        <fullName evidence="3">Phosphatase PAP2 family protein</fullName>
    </submittedName>
</protein>
<feature type="transmembrane region" description="Helical" evidence="1">
    <location>
        <begin position="191"/>
        <end position="211"/>
    </location>
</feature>
<dbReference type="RefSeq" id="WP_138265811.1">
    <property type="nucleotide sequence ID" value="NZ_DAWERE010000038.1"/>
</dbReference>
<dbReference type="Gene3D" id="1.20.144.10">
    <property type="entry name" value="Phosphatidic acid phosphatase type 2/haloperoxidase"/>
    <property type="match status" value="1"/>
</dbReference>
<dbReference type="Pfam" id="PF01569">
    <property type="entry name" value="PAP2"/>
    <property type="match status" value="1"/>
</dbReference>
<evidence type="ECO:0000313" key="3">
    <source>
        <dbReference type="EMBL" id="KAA2371960.1"/>
    </source>
</evidence>
<reference evidence="3 4" key="1">
    <citation type="journal article" date="2019" name="Nat. Med.">
        <title>A library of human gut bacterial isolates paired with longitudinal multiomics data enables mechanistic microbiome research.</title>
        <authorList>
            <person name="Poyet M."/>
            <person name="Groussin M."/>
            <person name="Gibbons S.M."/>
            <person name="Avila-Pacheco J."/>
            <person name="Jiang X."/>
            <person name="Kearney S.M."/>
            <person name="Perrotta A.R."/>
            <person name="Berdy B."/>
            <person name="Zhao S."/>
            <person name="Lieberman T.D."/>
            <person name="Swanson P.K."/>
            <person name="Smith M."/>
            <person name="Roesemann S."/>
            <person name="Alexander J.E."/>
            <person name="Rich S.A."/>
            <person name="Livny J."/>
            <person name="Vlamakis H."/>
            <person name="Clish C."/>
            <person name="Bullock K."/>
            <person name="Deik A."/>
            <person name="Scott J."/>
            <person name="Pierce K.A."/>
            <person name="Xavier R.J."/>
            <person name="Alm E.J."/>
        </authorList>
    </citation>
    <scope>NUCLEOTIDE SEQUENCE [LARGE SCALE GENOMIC DNA]</scope>
    <source>
        <strain evidence="3 4">BIOML-A2</strain>
    </source>
</reference>
<accession>A0A5B3GEP7</accession>
<evidence type="ECO:0000256" key="1">
    <source>
        <dbReference type="SAM" id="Phobius"/>
    </source>
</evidence>
<dbReference type="AlphaFoldDB" id="A0A5B3GEP7"/>
<dbReference type="EMBL" id="VVXK01000001">
    <property type="protein sequence ID" value="KAA2371960.1"/>
    <property type="molecule type" value="Genomic_DNA"/>
</dbReference>
<dbReference type="SUPFAM" id="SSF48317">
    <property type="entry name" value="Acid phosphatase/Vanadium-dependent haloperoxidase"/>
    <property type="match status" value="1"/>
</dbReference>
<feature type="transmembrane region" description="Helical" evidence="1">
    <location>
        <begin position="22"/>
        <end position="44"/>
    </location>
</feature>
<keyword evidence="1" id="KW-1133">Transmembrane helix</keyword>
<sequence length="222" mass="24907">MNCDHNLFLALNFDGGPFMDRLMLTVSGTTMWLPLYALILWLVWRRDGWRNVILFTALMIAALVLSDMVSGIFKHNGVLGGLLPDFEPRWRPMFTPALEGLEIAPDSLRKLRWLTPDSLAAAGVTHDWVVHVPVEAVSGRFGTVSAHAAVIVTLAVLSASVIRRRWFTGLMVLSTLLICYSRIYLGKHYPMDLVWGTAVGIALGLAAFWTYRRLSRPKKELQ</sequence>
<organism evidence="3 4">
    <name type="scientific">Alistipes shahii</name>
    <dbReference type="NCBI Taxonomy" id="328814"/>
    <lineage>
        <taxon>Bacteria</taxon>
        <taxon>Pseudomonadati</taxon>
        <taxon>Bacteroidota</taxon>
        <taxon>Bacteroidia</taxon>
        <taxon>Bacteroidales</taxon>
        <taxon>Rikenellaceae</taxon>
        <taxon>Alistipes</taxon>
    </lineage>
</organism>
<name>A0A5B3GEP7_9BACT</name>
<feature type="domain" description="Phosphatidic acid phosphatase type 2/haloperoxidase" evidence="2">
    <location>
        <begin position="56"/>
        <end position="208"/>
    </location>
</feature>
<gene>
    <name evidence="3" type="ORF">F2Y13_00380</name>
</gene>
<proteinExistence type="predicted"/>
<keyword evidence="1" id="KW-0472">Membrane</keyword>
<dbReference type="Proteomes" id="UP000323567">
    <property type="component" value="Unassembled WGS sequence"/>
</dbReference>
<dbReference type="InterPro" id="IPR000326">
    <property type="entry name" value="PAP2/HPO"/>
</dbReference>
<feature type="transmembrane region" description="Helical" evidence="1">
    <location>
        <begin position="51"/>
        <end position="73"/>
    </location>
</feature>
<evidence type="ECO:0000259" key="2">
    <source>
        <dbReference type="SMART" id="SM00014"/>
    </source>
</evidence>
<evidence type="ECO:0000313" key="4">
    <source>
        <dbReference type="Proteomes" id="UP000323567"/>
    </source>
</evidence>
<dbReference type="SMART" id="SM00014">
    <property type="entry name" value="acidPPc"/>
    <property type="match status" value="1"/>
</dbReference>
<feature type="transmembrane region" description="Helical" evidence="1">
    <location>
        <begin position="141"/>
        <end position="159"/>
    </location>
</feature>
<keyword evidence="1" id="KW-0812">Transmembrane</keyword>
<feature type="transmembrane region" description="Helical" evidence="1">
    <location>
        <begin position="166"/>
        <end position="185"/>
    </location>
</feature>